<keyword evidence="1" id="KW-0812">Transmembrane</keyword>
<accession>A0A0G1TZN0</accession>
<dbReference type="SUPFAM" id="SSF51445">
    <property type="entry name" value="(Trans)glycosidases"/>
    <property type="match status" value="1"/>
</dbReference>
<gene>
    <name evidence="2" type="ORF">UY16_C0033G0003</name>
</gene>
<proteinExistence type="predicted"/>
<comment type="caution">
    <text evidence="2">The sequence shown here is derived from an EMBL/GenBank/DDBJ whole genome shotgun (WGS) entry which is preliminary data.</text>
</comment>
<keyword evidence="1" id="KW-1133">Transmembrane helix</keyword>
<keyword evidence="1" id="KW-0472">Membrane</keyword>
<evidence type="ECO:0008006" key="4">
    <source>
        <dbReference type="Google" id="ProtNLM"/>
    </source>
</evidence>
<dbReference type="GO" id="GO:0004553">
    <property type="term" value="F:hydrolase activity, hydrolyzing O-glycosyl compounds"/>
    <property type="evidence" value="ECO:0007669"/>
    <property type="project" value="TreeGrafter"/>
</dbReference>
<dbReference type="Gene3D" id="3.20.20.80">
    <property type="entry name" value="Glycosidases"/>
    <property type="match status" value="1"/>
</dbReference>
<evidence type="ECO:0000313" key="3">
    <source>
        <dbReference type="Proteomes" id="UP000034739"/>
    </source>
</evidence>
<organism evidence="2 3">
    <name type="scientific">Candidatus Gottesmanbacteria bacterium GW2011_GWA2_47_9</name>
    <dbReference type="NCBI Taxonomy" id="1618445"/>
    <lineage>
        <taxon>Bacteria</taxon>
        <taxon>Candidatus Gottesmaniibacteriota</taxon>
    </lineage>
</organism>
<dbReference type="PANTHER" id="PTHR12631:SF10">
    <property type="entry name" value="BETA-XYLOSIDASE-LIKE PROTEIN-RELATED"/>
    <property type="match status" value="1"/>
</dbReference>
<reference evidence="2 3" key="1">
    <citation type="journal article" date="2015" name="Nature">
        <title>rRNA introns, odd ribosomes, and small enigmatic genomes across a large radiation of phyla.</title>
        <authorList>
            <person name="Brown C.T."/>
            <person name="Hug L.A."/>
            <person name="Thomas B.C."/>
            <person name="Sharon I."/>
            <person name="Castelle C.J."/>
            <person name="Singh A."/>
            <person name="Wilkins M.J."/>
            <person name="Williams K.H."/>
            <person name="Banfield J.F."/>
        </authorList>
    </citation>
    <scope>NUCLEOTIDE SEQUENCE [LARGE SCALE GENOMIC DNA]</scope>
</reference>
<dbReference type="AlphaFoldDB" id="A0A0G1TZN0"/>
<name>A0A0G1TZN0_9BACT</name>
<evidence type="ECO:0000256" key="1">
    <source>
        <dbReference type="SAM" id="Phobius"/>
    </source>
</evidence>
<evidence type="ECO:0000313" key="2">
    <source>
        <dbReference type="EMBL" id="KKU87249.1"/>
    </source>
</evidence>
<dbReference type="EMBL" id="LCOY01000033">
    <property type="protein sequence ID" value="KKU87249.1"/>
    <property type="molecule type" value="Genomic_DNA"/>
</dbReference>
<feature type="transmembrane region" description="Helical" evidence="1">
    <location>
        <begin position="6"/>
        <end position="28"/>
    </location>
</feature>
<dbReference type="InterPro" id="IPR017853">
    <property type="entry name" value="GH"/>
</dbReference>
<dbReference type="InterPro" id="IPR051923">
    <property type="entry name" value="Glycosyl_Hydrolase_39"/>
</dbReference>
<dbReference type="PANTHER" id="PTHR12631">
    <property type="entry name" value="ALPHA-L-IDURONIDASE"/>
    <property type="match status" value="1"/>
</dbReference>
<protein>
    <recommendedName>
        <fullName evidence="4">Glycoside hydrolase family 5 domain-containing protein</fullName>
    </recommendedName>
</protein>
<sequence length="545" mass="60123">MNQKGFSTIIIAVIVGAVIILGSAYVVVKRSGQMATNVKPLFGTMLAFSINDALIDTPGKIDALQKGWTEFRKDDLAYQNLKSNLKKLIQDRTKLVKITGFPIDRGFIYFTWNVIEPKKGQFDWELTDMYTQAASNAGIKISAVIQPFASWDQENTSPLANCNALDFAFYDYKAGPPNDWTAYQNFLEATVKRYKDVVSSWEIGNEVEGDCGGYQNNPEGYLKLLKISYDVIKGANPEAKVLNGGALEFLDNSIRNFWTKFFKLGGSQYLDYFNVHYNIERSPNAKLNPATFQEVLIFFNNLMDKNGGKKPLYLTEFGIYSGAPSTQPLGQPVQVQGQIQTNLPTQPTPTGQSLNGRCGDNICDAFEKQNLDVCPHDCGGSMLGGNPEQSFGQPIQEQATGQNVQPNEGQTLRNLSENEQAALYFEYSILAFANGTNAVFVDLVGVDNGLIGSSMAFNAEGQPRIFLTTLKIISSKISGFSKVDKIADGQYRFTVGEKTIYALWSGTLPEEVSGRGRVMDMKGKELLEDVAGIKLNADQPVLIEL</sequence>
<dbReference type="Proteomes" id="UP000034739">
    <property type="component" value="Unassembled WGS sequence"/>
</dbReference>